<dbReference type="EMBL" id="JAIXMP010000028">
    <property type="protein sequence ID" value="KAI9252392.1"/>
    <property type="molecule type" value="Genomic_DNA"/>
</dbReference>
<dbReference type="GO" id="GO:0045275">
    <property type="term" value="C:respiratory chain complex III"/>
    <property type="evidence" value="ECO:0007669"/>
    <property type="project" value="InterPro"/>
</dbReference>
<keyword evidence="13" id="KW-1185">Reference proteome</keyword>
<evidence type="ECO:0000256" key="11">
    <source>
        <dbReference type="ARBA" id="ARBA00044247"/>
    </source>
</evidence>
<evidence type="ECO:0000256" key="8">
    <source>
        <dbReference type="ARBA" id="ARBA00022989"/>
    </source>
</evidence>
<keyword evidence="5" id="KW-0812">Transmembrane</keyword>
<accession>A0AAD5PAK0</accession>
<reference evidence="12" key="2">
    <citation type="submission" date="2023-02" db="EMBL/GenBank/DDBJ databases">
        <authorList>
            <consortium name="DOE Joint Genome Institute"/>
            <person name="Mondo S.J."/>
            <person name="Chang Y."/>
            <person name="Wang Y."/>
            <person name="Ahrendt S."/>
            <person name="Andreopoulos W."/>
            <person name="Barry K."/>
            <person name="Beard J."/>
            <person name="Benny G.L."/>
            <person name="Blankenship S."/>
            <person name="Bonito G."/>
            <person name="Cuomo C."/>
            <person name="Desiro A."/>
            <person name="Gervers K.A."/>
            <person name="Hundley H."/>
            <person name="Kuo A."/>
            <person name="LaButti K."/>
            <person name="Lang B.F."/>
            <person name="Lipzen A."/>
            <person name="O'Donnell K."/>
            <person name="Pangilinan J."/>
            <person name="Reynolds N."/>
            <person name="Sandor L."/>
            <person name="Smith M.W."/>
            <person name="Tsang A."/>
            <person name="Grigoriev I.V."/>
            <person name="Stajich J.E."/>
            <person name="Spatafora J.W."/>
        </authorList>
    </citation>
    <scope>NUCLEOTIDE SEQUENCE</scope>
    <source>
        <strain evidence="12">RSA 2281</strain>
    </source>
</reference>
<evidence type="ECO:0000256" key="4">
    <source>
        <dbReference type="ARBA" id="ARBA00022660"/>
    </source>
</evidence>
<reference evidence="12" key="1">
    <citation type="journal article" date="2022" name="IScience">
        <title>Evolution of zygomycete secretomes and the origins of terrestrial fungal ecologies.</title>
        <authorList>
            <person name="Chang Y."/>
            <person name="Wang Y."/>
            <person name="Mondo S."/>
            <person name="Ahrendt S."/>
            <person name="Andreopoulos W."/>
            <person name="Barry K."/>
            <person name="Beard J."/>
            <person name="Benny G.L."/>
            <person name="Blankenship S."/>
            <person name="Bonito G."/>
            <person name="Cuomo C."/>
            <person name="Desiro A."/>
            <person name="Gervers K.A."/>
            <person name="Hundley H."/>
            <person name="Kuo A."/>
            <person name="LaButti K."/>
            <person name="Lang B.F."/>
            <person name="Lipzen A."/>
            <person name="O'Donnell K."/>
            <person name="Pangilinan J."/>
            <person name="Reynolds N."/>
            <person name="Sandor L."/>
            <person name="Smith M.E."/>
            <person name="Tsang A."/>
            <person name="Grigoriev I.V."/>
            <person name="Stajich J.E."/>
            <person name="Spatafora J.W."/>
        </authorList>
    </citation>
    <scope>NUCLEOTIDE SEQUENCE</scope>
    <source>
        <strain evidence="12">RSA 2281</strain>
    </source>
</reference>
<dbReference type="GO" id="GO:0005743">
    <property type="term" value="C:mitochondrial inner membrane"/>
    <property type="evidence" value="ECO:0007669"/>
    <property type="project" value="UniProtKB-SubCell"/>
</dbReference>
<organism evidence="12 13">
    <name type="scientific">Phascolomyces articulosus</name>
    <dbReference type="NCBI Taxonomy" id="60185"/>
    <lineage>
        <taxon>Eukaryota</taxon>
        <taxon>Fungi</taxon>
        <taxon>Fungi incertae sedis</taxon>
        <taxon>Mucoromycota</taxon>
        <taxon>Mucoromycotina</taxon>
        <taxon>Mucoromycetes</taxon>
        <taxon>Mucorales</taxon>
        <taxon>Lichtheimiaceae</taxon>
        <taxon>Phascolomyces</taxon>
    </lineage>
</organism>
<evidence type="ECO:0000256" key="1">
    <source>
        <dbReference type="ARBA" id="ARBA00004434"/>
    </source>
</evidence>
<evidence type="ECO:0000256" key="7">
    <source>
        <dbReference type="ARBA" id="ARBA00022982"/>
    </source>
</evidence>
<keyword evidence="3" id="KW-0813">Transport</keyword>
<evidence type="ECO:0000256" key="10">
    <source>
        <dbReference type="ARBA" id="ARBA00023136"/>
    </source>
</evidence>
<evidence type="ECO:0000256" key="3">
    <source>
        <dbReference type="ARBA" id="ARBA00022448"/>
    </source>
</evidence>
<protein>
    <recommendedName>
        <fullName evidence="11">Complex III subunit 9</fullName>
    </recommendedName>
</protein>
<dbReference type="AlphaFoldDB" id="A0AAD5PAK0"/>
<dbReference type="PANTHER" id="PTHR12980">
    <property type="entry name" value="UBIQUINOL-CYTOCHROME C REDUCTASE COMPLEX, SUBUNIT X"/>
    <property type="match status" value="1"/>
</dbReference>
<keyword evidence="7" id="KW-0249">Electron transport</keyword>
<dbReference type="InterPro" id="IPR008027">
    <property type="entry name" value="QCR9"/>
</dbReference>
<keyword evidence="4" id="KW-0679">Respiratory chain</keyword>
<dbReference type="SUPFAM" id="SSF81514">
    <property type="entry name" value="Subunit X (non-heme 7 kDa protein) of cytochrome bc1 complex (Ubiquinol-cytochrome c reductase)"/>
    <property type="match status" value="1"/>
</dbReference>
<dbReference type="Pfam" id="PF05365">
    <property type="entry name" value="UCR_UQCRX_QCR9"/>
    <property type="match status" value="1"/>
</dbReference>
<dbReference type="Gene3D" id="1.20.5.260">
    <property type="entry name" value="Cytochrome b-c1 complex subunit 9"/>
    <property type="match status" value="1"/>
</dbReference>
<proteinExistence type="inferred from homology"/>
<evidence type="ECO:0000313" key="12">
    <source>
        <dbReference type="EMBL" id="KAI9252392.1"/>
    </source>
</evidence>
<gene>
    <name evidence="12" type="ORF">BDA99DRAFT_520974</name>
</gene>
<comment type="caution">
    <text evidence="12">The sequence shown here is derived from an EMBL/GenBank/DDBJ whole genome shotgun (WGS) entry which is preliminary data.</text>
</comment>
<evidence type="ECO:0000256" key="5">
    <source>
        <dbReference type="ARBA" id="ARBA00022692"/>
    </source>
</evidence>
<dbReference type="FunFam" id="1.20.5.260:FF:000001">
    <property type="entry name" value="Cytochrome b-c1 complex subunit 9"/>
    <property type="match status" value="1"/>
</dbReference>
<dbReference type="Proteomes" id="UP001209540">
    <property type="component" value="Unassembled WGS sequence"/>
</dbReference>
<keyword evidence="9" id="KW-0496">Mitochondrion</keyword>
<evidence type="ECO:0000256" key="9">
    <source>
        <dbReference type="ARBA" id="ARBA00023128"/>
    </source>
</evidence>
<name>A0AAD5PAK0_9FUNG</name>
<sequence>MALLFFLVNRQQKKTSPCNPFFFFLIPPTPYSNLYITMPAAGASSGLSRTIYNTIFRKNSVFVTTIFVSAIGFNMGFDTVTNKVWDDMNKGKQWKDIKDKYEQ</sequence>
<comment type="subcellular location">
    <subcellularLocation>
        <location evidence="1">Mitochondrion inner membrane</location>
        <topology evidence="1">Single-pass membrane protein</topology>
    </subcellularLocation>
</comment>
<dbReference type="GO" id="GO:0006122">
    <property type="term" value="P:mitochondrial electron transport, ubiquinol to cytochrome c"/>
    <property type="evidence" value="ECO:0007669"/>
    <property type="project" value="InterPro"/>
</dbReference>
<dbReference type="InterPro" id="IPR036656">
    <property type="entry name" value="QCR9_sf"/>
</dbReference>
<keyword evidence="6" id="KW-0999">Mitochondrion inner membrane</keyword>
<keyword evidence="10" id="KW-0472">Membrane</keyword>
<dbReference type="PANTHER" id="PTHR12980:SF0">
    <property type="entry name" value="CYTOCHROME B-C1 COMPLEX SUBUNIT 9"/>
    <property type="match status" value="1"/>
</dbReference>
<keyword evidence="8" id="KW-1133">Transmembrane helix</keyword>
<evidence type="ECO:0000256" key="2">
    <source>
        <dbReference type="ARBA" id="ARBA00007856"/>
    </source>
</evidence>
<evidence type="ECO:0000256" key="6">
    <source>
        <dbReference type="ARBA" id="ARBA00022792"/>
    </source>
</evidence>
<comment type="similarity">
    <text evidence="2">Belongs to the UQCR10/QCR9 family.</text>
</comment>
<evidence type="ECO:0000313" key="13">
    <source>
        <dbReference type="Proteomes" id="UP001209540"/>
    </source>
</evidence>